<name>A0ABZ2FD13_9MICO</name>
<dbReference type="RefSeq" id="WP_338538177.1">
    <property type="nucleotide sequence ID" value="NZ_CP104874.1"/>
</dbReference>
<dbReference type="Proteomes" id="UP001381003">
    <property type="component" value="Chromosome"/>
</dbReference>
<evidence type="ECO:0008006" key="3">
    <source>
        <dbReference type="Google" id="ProtNLM"/>
    </source>
</evidence>
<protein>
    <recommendedName>
        <fullName evidence="3">Phage head morphogenesis domain-containing protein</fullName>
    </recommendedName>
</protein>
<organism evidence="1 2">
    <name type="scientific">Janibacter terrae</name>
    <dbReference type="NCBI Taxonomy" id="103817"/>
    <lineage>
        <taxon>Bacteria</taxon>
        <taxon>Bacillati</taxon>
        <taxon>Actinomycetota</taxon>
        <taxon>Actinomycetes</taxon>
        <taxon>Micrococcales</taxon>
        <taxon>Intrasporangiaceae</taxon>
        <taxon>Janibacter</taxon>
    </lineage>
</organism>
<accession>A0ABZ2FD13</accession>
<proteinExistence type="predicted"/>
<evidence type="ECO:0000313" key="1">
    <source>
        <dbReference type="EMBL" id="WWF05081.1"/>
    </source>
</evidence>
<keyword evidence="2" id="KW-1185">Reference proteome</keyword>
<sequence>MTYRDTIGQLGDATAEKVLVVVAAWEAEEITEDEAAALIAAIISTSNLRAAALADLSLSADLTKATGTVVPPVGVIPRKDDVRRLNQAAKTLLAVLPDTPDPQGRAARLGRSEPLTAAQEARGEALTRSQLVEGWTRSVSDACQLCNWWSRDGRIWPKDHTMPRHKGCRCTQNPVLVERVKPVQH</sequence>
<evidence type="ECO:0000313" key="2">
    <source>
        <dbReference type="Proteomes" id="UP001381003"/>
    </source>
</evidence>
<gene>
    <name evidence="1" type="ORF">N5P18_15670</name>
</gene>
<dbReference type="EMBL" id="CP104874">
    <property type="protein sequence ID" value="WWF05081.1"/>
    <property type="molecule type" value="Genomic_DNA"/>
</dbReference>
<reference evidence="1 2" key="1">
    <citation type="submission" date="2022-09" db="EMBL/GenBank/DDBJ databases">
        <title>Complete genome sequence of Janibacter terrae strain COS04-44, PCL-degrading bacteria isolated from oil spilled coast.</title>
        <authorList>
            <person name="Park H."/>
            <person name="Kim J.Y."/>
            <person name="An S.H."/>
            <person name="Lee C.M."/>
            <person name="Weon H.-Y."/>
        </authorList>
    </citation>
    <scope>NUCLEOTIDE SEQUENCE [LARGE SCALE GENOMIC DNA]</scope>
    <source>
        <strain evidence="1 2">COS04-44</strain>
    </source>
</reference>